<dbReference type="Pfam" id="PF01420">
    <property type="entry name" value="Methylase_S"/>
    <property type="match status" value="2"/>
</dbReference>
<keyword evidence="5" id="KW-0540">Nuclease</keyword>
<dbReference type="EMBL" id="JANHOH010000001">
    <property type="protein sequence ID" value="MCQ6958300.1"/>
    <property type="molecule type" value="Genomic_DNA"/>
</dbReference>
<dbReference type="EC" id="3.1.21.-" evidence="5"/>
<dbReference type="RefSeq" id="WP_256538477.1">
    <property type="nucleotide sequence ID" value="NZ_JANHOH010000001.1"/>
</dbReference>
<dbReference type="InterPro" id="IPR000055">
    <property type="entry name" value="Restrct_endonuc_typeI_TRD"/>
</dbReference>
<keyword evidence="6" id="KW-1185">Reference proteome</keyword>
<dbReference type="InterPro" id="IPR044946">
    <property type="entry name" value="Restrct_endonuc_typeI_TRD_sf"/>
</dbReference>
<reference evidence="5 6" key="1">
    <citation type="submission" date="2022-07" db="EMBL/GenBank/DDBJ databases">
        <title>Mucilaginibacter sp. JC4.</title>
        <authorList>
            <person name="Le V."/>
            <person name="Ko S.-R."/>
            <person name="Ahn C.-Y."/>
            <person name="Oh H.-M."/>
        </authorList>
    </citation>
    <scope>NUCLEOTIDE SEQUENCE [LARGE SCALE GENOMIC DNA]</scope>
    <source>
        <strain evidence="5 6">JC4</strain>
    </source>
</reference>
<name>A0ABT1T117_9SPHI</name>
<evidence type="ECO:0000256" key="2">
    <source>
        <dbReference type="ARBA" id="ARBA00022747"/>
    </source>
</evidence>
<organism evidence="5 6">
    <name type="scientific">Mucilaginibacter aquariorum</name>
    <dbReference type="NCBI Taxonomy" id="2967225"/>
    <lineage>
        <taxon>Bacteria</taxon>
        <taxon>Pseudomonadati</taxon>
        <taxon>Bacteroidota</taxon>
        <taxon>Sphingobacteriia</taxon>
        <taxon>Sphingobacteriales</taxon>
        <taxon>Sphingobacteriaceae</taxon>
        <taxon>Mucilaginibacter</taxon>
    </lineage>
</organism>
<dbReference type="Gene3D" id="3.90.220.20">
    <property type="entry name" value="DNA methylase specificity domains"/>
    <property type="match status" value="2"/>
</dbReference>
<evidence type="ECO:0000313" key="6">
    <source>
        <dbReference type="Proteomes" id="UP001204376"/>
    </source>
</evidence>
<evidence type="ECO:0000313" key="5">
    <source>
        <dbReference type="EMBL" id="MCQ6958300.1"/>
    </source>
</evidence>
<dbReference type="SUPFAM" id="SSF116734">
    <property type="entry name" value="DNA methylase specificity domain"/>
    <property type="match status" value="2"/>
</dbReference>
<keyword evidence="5" id="KW-0378">Hydrolase</keyword>
<comment type="similarity">
    <text evidence="1">Belongs to the type-I restriction system S methylase family.</text>
</comment>
<dbReference type="Proteomes" id="UP001204376">
    <property type="component" value="Unassembled WGS sequence"/>
</dbReference>
<dbReference type="GO" id="GO:0004519">
    <property type="term" value="F:endonuclease activity"/>
    <property type="evidence" value="ECO:0007669"/>
    <property type="project" value="UniProtKB-KW"/>
</dbReference>
<keyword evidence="5" id="KW-0255">Endonuclease</keyword>
<sequence>MMTEHIPENWTAKPLKEITDFVIGGDWGEPTTSTNGNYKEVLCIRGSDFKHWNIHKGANALSRFVKSASFEKRKLIAGDIIIEISGGGPDQPVGRVILFDEEAAKKLGIEKVCSNFLRLLRLSDSVSKAYVFYYLQFLYITGEVVKYQGGSNNLRNLKYPAYSGIKIPLPPIEEQKQISDILDRAFQHIEVLKPKLDYFLERITKFRRTVVAYGISGKFIDDSFDANIIPITIGHINNNAPPGWKWTKLTTIAKLESGHTPRKSVDAYWDNGNIPWISLQDIRLAHGKIISETKLMTNEKGIANSSARILPKGTVCLSRDISVGFTTVMGREMATSQHFANWICGECIHNMYLLYAFMASRYSLIASSTGTTVGSIYMPALKDMYILLPPIDVQYSIAKKIEDLLKIAQDMENQYQSVKTKVDKIPLALLTKTFNGKLV</sequence>
<gene>
    <name evidence="5" type="ORF">NPE20_10040</name>
</gene>
<comment type="caution">
    <text evidence="5">The sequence shown here is derived from an EMBL/GenBank/DDBJ whole genome shotgun (WGS) entry which is preliminary data.</text>
</comment>
<dbReference type="PANTHER" id="PTHR43140:SF1">
    <property type="entry name" value="TYPE I RESTRICTION ENZYME ECOKI SPECIFICITY SUBUNIT"/>
    <property type="match status" value="1"/>
</dbReference>
<proteinExistence type="inferred from homology"/>
<evidence type="ECO:0000259" key="4">
    <source>
        <dbReference type="Pfam" id="PF01420"/>
    </source>
</evidence>
<protein>
    <submittedName>
        <fullName evidence="5">Restriction endonuclease subunit S</fullName>
        <ecNumber evidence="5">3.1.21.-</ecNumber>
    </submittedName>
</protein>
<dbReference type="PANTHER" id="PTHR43140">
    <property type="entry name" value="TYPE-1 RESTRICTION ENZYME ECOKI SPECIFICITY PROTEIN"/>
    <property type="match status" value="1"/>
</dbReference>
<feature type="domain" description="Type I restriction modification DNA specificity" evidence="4">
    <location>
        <begin position="7"/>
        <end position="193"/>
    </location>
</feature>
<keyword evidence="2" id="KW-0680">Restriction system</keyword>
<evidence type="ECO:0000256" key="1">
    <source>
        <dbReference type="ARBA" id="ARBA00010923"/>
    </source>
</evidence>
<dbReference type="InterPro" id="IPR051212">
    <property type="entry name" value="Type-I_RE_S_subunit"/>
</dbReference>
<feature type="domain" description="Type I restriction modification DNA specificity" evidence="4">
    <location>
        <begin position="243"/>
        <end position="414"/>
    </location>
</feature>
<evidence type="ECO:0000256" key="3">
    <source>
        <dbReference type="ARBA" id="ARBA00023125"/>
    </source>
</evidence>
<keyword evidence="3" id="KW-0238">DNA-binding</keyword>
<dbReference type="GO" id="GO:0016787">
    <property type="term" value="F:hydrolase activity"/>
    <property type="evidence" value="ECO:0007669"/>
    <property type="project" value="UniProtKB-KW"/>
</dbReference>
<accession>A0ABT1T117</accession>